<gene>
    <name evidence="2" type="ORF">SKA53_10519</name>
</gene>
<dbReference type="OrthoDB" id="7157734at2"/>
<dbReference type="HOGENOM" id="CLU_050210_2_1_5"/>
<accession>A3V0Y5</accession>
<sequence length="348" mass="35711">MAGFDRKTALALLLGLTGGVVAYFVGLPLPWMLGPMIANVAAAMLRAPVKGPAGLRNIVVPVIGVLLGSGVTAELFGLVSTWVLTLALLPPFLLVAAGVSFLIYRRVGGYDPVTAYYAAMPGGLNEMILLGAEAGGSERQIALAHAARVMIVIIFVALFFGLVLGVSAGGTGGANWTALDALSLRDYAVLGLCAIAGAWLGKIARLPAAPVFGPMILSAIAHYTGLVTVPPPSLFVIAAQLTIGTVIGTRFVGAKMADLRRELGLAALASGIMLAIALGFAEVIVLAGGMPLAQAFLAYAPGGLTEMSLLTLAMGQDATYVSVIHVIRITLVIAAAPLVFAMIRKRAL</sequence>
<dbReference type="GO" id="GO:0010468">
    <property type="term" value="P:regulation of gene expression"/>
    <property type="evidence" value="ECO:0007669"/>
    <property type="project" value="InterPro"/>
</dbReference>
<dbReference type="Pfam" id="PF05145">
    <property type="entry name" value="AbrB"/>
    <property type="match status" value="1"/>
</dbReference>
<dbReference type="PANTHER" id="PTHR38457">
    <property type="entry name" value="REGULATOR ABRB-RELATED"/>
    <property type="match status" value="1"/>
</dbReference>
<dbReference type="PIRSF" id="PIRSF038991">
    <property type="entry name" value="Protein_AbrB"/>
    <property type="match status" value="1"/>
</dbReference>
<feature type="transmembrane region" description="Helical" evidence="1">
    <location>
        <begin position="265"/>
        <end position="298"/>
    </location>
</feature>
<dbReference type="AlphaFoldDB" id="A3V0Y5"/>
<feature type="transmembrane region" description="Helical" evidence="1">
    <location>
        <begin position="82"/>
        <end position="104"/>
    </location>
</feature>
<evidence type="ECO:0000256" key="1">
    <source>
        <dbReference type="SAM" id="Phobius"/>
    </source>
</evidence>
<evidence type="ECO:0000313" key="2">
    <source>
        <dbReference type="EMBL" id="EAQ08152.1"/>
    </source>
</evidence>
<feature type="transmembrane region" description="Helical" evidence="1">
    <location>
        <begin position="58"/>
        <end position="76"/>
    </location>
</feature>
<feature type="transmembrane region" description="Helical" evidence="1">
    <location>
        <begin position="149"/>
        <end position="167"/>
    </location>
</feature>
<keyword evidence="1" id="KW-0812">Transmembrane</keyword>
<dbReference type="RefSeq" id="WP_007206053.1">
    <property type="nucleotide sequence ID" value="NZ_CH672414.1"/>
</dbReference>
<protein>
    <recommendedName>
        <fullName evidence="4">Ammonia monooxygenase</fullName>
    </recommendedName>
</protein>
<organism evidence="2 3">
    <name type="scientific">Yoonia vestfoldensis SKA53</name>
    <dbReference type="NCBI Taxonomy" id="314232"/>
    <lineage>
        <taxon>Bacteria</taxon>
        <taxon>Pseudomonadati</taxon>
        <taxon>Pseudomonadota</taxon>
        <taxon>Alphaproteobacteria</taxon>
        <taxon>Rhodobacterales</taxon>
        <taxon>Paracoccaceae</taxon>
        <taxon>Yoonia</taxon>
    </lineage>
</organism>
<feature type="transmembrane region" description="Helical" evidence="1">
    <location>
        <begin position="318"/>
        <end position="343"/>
    </location>
</feature>
<dbReference type="NCBIfam" id="TIGR03082">
    <property type="entry name" value="Gneg_AbrB_dup"/>
    <property type="match status" value="1"/>
</dbReference>
<feature type="transmembrane region" description="Helical" evidence="1">
    <location>
        <begin position="235"/>
        <end position="253"/>
    </location>
</feature>
<dbReference type="eggNOG" id="COG3180">
    <property type="taxonomic scope" value="Bacteria"/>
</dbReference>
<evidence type="ECO:0000313" key="3">
    <source>
        <dbReference type="Proteomes" id="UP000004507"/>
    </source>
</evidence>
<dbReference type="InterPro" id="IPR007820">
    <property type="entry name" value="AbrB_fam"/>
</dbReference>
<dbReference type="EMBL" id="AAMS01000001">
    <property type="protein sequence ID" value="EAQ08152.1"/>
    <property type="molecule type" value="Genomic_DNA"/>
</dbReference>
<dbReference type="InterPro" id="IPR017516">
    <property type="entry name" value="AbrB_dup"/>
</dbReference>
<feature type="transmembrane region" description="Helical" evidence="1">
    <location>
        <begin position="211"/>
        <end position="229"/>
    </location>
</feature>
<dbReference type="PANTHER" id="PTHR38457:SF1">
    <property type="entry name" value="REGULATOR ABRB-RELATED"/>
    <property type="match status" value="1"/>
</dbReference>
<keyword evidence="3" id="KW-1185">Reference proteome</keyword>
<feature type="transmembrane region" description="Helical" evidence="1">
    <location>
        <begin position="187"/>
        <end position="204"/>
    </location>
</feature>
<comment type="caution">
    <text evidence="2">The sequence shown here is derived from an EMBL/GenBank/DDBJ whole genome shotgun (WGS) entry which is preliminary data.</text>
</comment>
<dbReference type="GO" id="GO:0016020">
    <property type="term" value="C:membrane"/>
    <property type="evidence" value="ECO:0007669"/>
    <property type="project" value="InterPro"/>
</dbReference>
<evidence type="ECO:0008006" key="4">
    <source>
        <dbReference type="Google" id="ProtNLM"/>
    </source>
</evidence>
<dbReference type="Proteomes" id="UP000004507">
    <property type="component" value="Unassembled WGS sequence"/>
</dbReference>
<keyword evidence="1" id="KW-1133">Transmembrane helix</keyword>
<proteinExistence type="predicted"/>
<dbReference type="STRING" id="314232.SKA53_10519"/>
<keyword evidence="1" id="KW-0472">Membrane</keyword>
<reference evidence="2 3" key="1">
    <citation type="submission" date="2006-01" db="EMBL/GenBank/DDBJ databases">
        <authorList>
            <person name="Hagstrom A."/>
            <person name="Ferriera S."/>
            <person name="Johnson J."/>
            <person name="Kravitz S."/>
            <person name="Halpern A."/>
            <person name="Remington K."/>
            <person name="Beeson K."/>
            <person name="Tran B."/>
            <person name="Rogers Y.-H."/>
            <person name="Friedman R."/>
            <person name="Venter J.C."/>
        </authorList>
    </citation>
    <scope>NUCLEOTIDE SEQUENCE [LARGE SCALE GENOMIC DNA]</scope>
    <source>
        <strain evidence="2 3">SKA53</strain>
    </source>
</reference>
<name>A3V0Y5_9RHOB</name>